<evidence type="ECO:0000313" key="1">
    <source>
        <dbReference type="Proteomes" id="UP000035681"/>
    </source>
</evidence>
<protein>
    <submittedName>
        <fullName evidence="2 3">F-box domain-containing protein</fullName>
    </submittedName>
</protein>
<dbReference type="AlphaFoldDB" id="A0A0K0EQE3"/>
<sequence>MSDECSIMDILNNKYFAKNLSSYILSINDLDNLSFTCKAAYGNLSLYKSKLVLKKRKFCTTLIVNDNERQRQIIGTGRIRNIFLNEESLEIEKNFYKSLLPDEIDMIDEVHFRIEDRRQIFLTRKYDDYAPKIAKIIDNYFEMFPNAKILNFMDSFNNYPSGFPLAVVRYLRSPKIEVITNISIPSIIKYYSNTSAKNNDYFINLKNLKEFGFCIHKREYRNLTYNEMVQFEPFVEYLSNNSHIIYTFYKTIFIYHTPINKTILEMLLKYKLNIKIDHRLSWYYLSILNNLTTNYFVDFTNIQHFNFTYLPYNGLNKVLPMLQHLNSMIFYFPSGIYKFPLPPVNEETNTGNVQDEWPLDNLRNCCSLKEVCIAFENSIQKTLEFTCLSSSSNIPIQYLIENLPQSVTKLTIISNEELTTKLANTISHLLPNLKELTLWNMEINNYGILDEFKSLEFLHLNMPINFNIPTSVKYLIVEHEIERCKCLNIETKPYRHDLENKELFSKYTYFMLITQDHNTPIKVFFKNVNERNRYQEEIRTFRERIDLFSLPI</sequence>
<dbReference type="Proteomes" id="UP000035681">
    <property type="component" value="Unplaced"/>
</dbReference>
<evidence type="ECO:0000313" key="2">
    <source>
        <dbReference type="WBParaSite" id="SSTP_0001167200.1"/>
    </source>
</evidence>
<dbReference type="WBParaSite" id="SSTP_0001167200.1">
    <property type="protein sequence ID" value="SSTP_0001167200.1"/>
    <property type="gene ID" value="SSTP_0001167200"/>
</dbReference>
<keyword evidence="1" id="KW-1185">Reference proteome</keyword>
<name>A0A0K0EQE3_STRER</name>
<dbReference type="WBParaSite" id="TCONS_00002369.p1">
    <property type="protein sequence ID" value="TCONS_00002369.p1"/>
    <property type="gene ID" value="XLOC_002222"/>
</dbReference>
<proteinExistence type="predicted"/>
<organism evidence="2">
    <name type="scientific">Strongyloides stercoralis</name>
    <name type="common">Threadworm</name>
    <dbReference type="NCBI Taxonomy" id="6248"/>
    <lineage>
        <taxon>Eukaryota</taxon>
        <taxon>Metazoa</taxon>
        <taxon>Ecdysozoa</taxon>
        <taxon>Nematoda</taxon>
        <taxon>Chromadorea</taxon>
        <taxon>Rhabditida</taxon>
        <taxon>Tylenchina</taxon>
        <taxon>Panagrolaimomorpha</taxon>
        <taxon>Strongyloidoidea</taxon>
        <taxon>Strongyloididae</taxon>
        <taxon>Strongyloides</taxon>
    </lineage>
</organism>
<evidence type="ECO:0000313" key="3">
    <source>
        <dbReference type="WBParaSite" id="TCONS_00002369.p1"/>
    </source>
</evidence>
<reference evidence="2" key="1">
    <citation type="submission" date="2015-08" db="UniProtKB">
        <authorList>
            <consortium name="WormBaseParasite"/>
        </authorList>
    </citation>
    <scope>IDENTIFICATION</scope>
</reference>
<accession>A0A0K0EQE3</accession>